<dbReference type="GeneID" id="75194463"/>
<sequence length="147" mass="16543">MELSTADQVQDIEVTGTLNALFEVADHQPLNAALIELRSTQRVKYEFRGRTEANDRSFIFQIFSDLEDGTYEIPSTYYQYAAFYFANHAGWTYASPNQSILHLTISENKTRFSGVIKADFDPVEHKTGASTLYVTASLGVKLSKALF</sequence>
<proteinExistence type="predicted"/>
<protein>
    <submittedName>
        <fullName evidence="1">Uncharacterized protein</fullName>
    </submittedName>
</protein>
<dbReference type="RefSeq" id="WP_150634883.1">
    <property type="nucleotide sequence ID" value="NZ_CABVIC010000001.1"/>
</dbReference>
<dbReference type="Proteomes" id="UP000326067">
    <property type="component" value="Unassembled WGS sequence"/>
</dbReference>
<accession>A0A5E7G961</accession>
<dbReference type="AlphaFoldDB" id="A0A5E7G961"/>
<name>A0A5E7G961_PSEFL</name>
<reference evidence="1 2" key="1">
    <citation type="submission" date="2019-09" db="EMBL/GenBank/DDBJ databases">
        <authorList>
            <person name="Chandra G."/>
            <person name="Truman W A."/>
        </authorList>
    </citation>
    <scope>NUCLEOTIDE SEQUENCE [LARGE SCALE GENOMIC DNA]</scope>
    <source>
        <strain evidence="1">PS847</strain>
    </source>
</reference>
<gene>
    <name evidence="1" type="ORF">PS847_00132</name>
</gene>
<organism evidence="1 2">
    <name type="scientific">Pseudomonas fluorescens</name>
    <dbReference type="NCBI Taxonomy" id="294"/>
    <lineage>
        <taxon>Bacteria</taxon>
        <taxon>Pseudomonadati</taxon>
        <taxon>Pseudomonadota</taxon>
        <taxon>Gammaproteobacteria</taxon>
        <taxon>Pseudomonadales</taxon>
        <taxon>Pseudomonadaceae</taxon>
        <taxon>Pseudomonas</taxon>
    </lineage>
</organism>
<evidence type="ECO:0000313" key="1">
    <source>
        <dbReference type="EMBL" id="VVO48188.1"/>
    </source>
</evidence>
<evidence type="ECO:0000313" key="2">
    <source>
        <dbReference type="Proteomes" id="UP000326067"/>
    </source>
</evidence>
<dbReference type="EMBL" id="CABVIC010000001">
    <property type="protein sequence ID" value="VVO48188.1"/>
    <property type="molecule type" value="Genomic_DNA"/>
</dbReference>